<dbReference type="GeneID" id="25909224"/>
<evidence type="ECO:0000313" key="2">
    <source>
        <dbReference type="Proteomes" id="UP000054560"/>
    </source>
</evidence>
<dbReference type="Proteomes" id="UP000054560">
    <property type="component" value="Unassembled WGS sequence"/>
</dbReference>
<dbReference type="AlphaFoldDB" id="A0A0L0FPX8"/>
<reference evidence="1 2" key="1">
    <citation type="submission" date="2011-02" db="EMBL/GenBank/DDBJ databases">
        <title>The Genome Sequence of Sphaeroforma arctica JP610.</title>
        <authorList>
            <consortium name="The Broad Institute Genome Sequencing Platform"/>
            <person name="Russ C."/>
            <person name="Cuomo C."/>
            <person name="Young S.K."/>
            <person name="Zeng Q."/>
            <person name="Gargeya S."/>
            <person name="Alvarado L."/>
            <person name="Berlin A."/>
            <person name="Chapman S.B."/>
            <person name="Chen Z."/>
            <person name="Freedman E."/>
            <person name="Gellesch M."/>
            <person name="Goldberg J."/>
            <person name="Griggs A."/>
            <person name="Gujja S."/>
            <person name="Heilman E."/>
            <person name="Heiman D."/>
            <person name="Howarth C."/>
            <person name="Mehta T."/>
            <person name="Neiman D."/>
            <person name="Pearson M."/>
            <person name="Roberts A."/>
            <person name="Saif S."/>
            <person name="Shea T."/>
            <person name="Shenoy N."/>
            <person name="Sisk P."/>
            <person name="Stolte C."/>
            <person name="Sykes S."/>
            <person name="White J."/>
            <person name="Yandava C."/>
            <person name="Burger G."/>
            <person name="Gray M.W."/>
            <person name="Holland P.W.H."/>
            <person name="King N."/>
            <person name="Lang F.B.F."/>
            <person name="Roger A.J."/>
            <person name="Ruiz-Trillo I."/>
            <person name="Haas B."/>
            <person name="Nusbaum C."/>
            <person name="Birren B."/>
        </authorList>
    </citation>
    <scope>NUCLEOTIDE SEQUENCE [LARGE SCALE GENOMIC DNA]</scope>
    <source>
        <strain evidence="1 2">JP610</strain>
    </source>
</reference>
<name>A0A0L0FPX8_9EUKA</name>
<evidence type="ECO:0008006" key="3">
    <source>
        <dbReference type="Google" id="ProtNLM"/>
    </source>
</evidence>
<dbReference type="EMBL" id="KQ242409">
    <property type="protein sequence ID" value="KNC78865.1"/>
    <property type="molecule type" value="Genomic_DNA"/>
</dbReference>
<keyword evidence="2" id="KW-1185">Reference proteome</keyword>
<proteinExistence type="predicted"/>
<dbReference type="RefSeq" id="XP_014152767.1">
    <property type="nucleotide sequence ID" value="XM_014297292.1"/>
</dbReference>
<organism evidence="1 2">
    <name type="scientific">Sphaeroforma arctica JP610</name>
    <dbReference type="NCBI Taxonomy" id="667725"/>
    <lineage>
        <taxon>Eukaryota</taxon>
        <taxon>Ichthyosporea</taxon>
        <taxon>Ichthyophonida</taxon>
        <taxon>Sphaeroforma</taxon>
    </lineage>
</organism>
<accession>A0A0L0FPX8</accession>
<sequence>MELTVEWKGALLRLTKGDLMKALLNLTESELVAMEDTTPLVPVLRVEGYVPGNAELSKTCFLDIRMALVRRDHPLHGHSMHDFWASARCDTEVRSVVSSPVHQPLSWSVSNGLNQKQEPDDPTCLTFGHTDDQIASDDESMTETHVSIHSSHSESGQNARCSTAIRKIAGTRLFIRVYRGAGLRFPSALVLDHQKNAHRVFVTCRLAKQRIDTPVAVESLPNPEWDYRDFSVRDMIFDVFKQCENFEFKIRMKHNTGDKI</sequence>
<gene>
    <name evidence="1" type="ORF">SARC_08720</name>
</gene>
<evidence type="ECO:0000313" key="1">
    <source>
        <dbReference type="EMBL" id="KNC78865.1"/>
    </source>
</evidence>
<protein>
    <recommendedName>
        <fullName evidence="3">C2 domain-containing protein</fullName>
    </recommendedName>
</protein>